<dbReference type="RefSeq" id="XP_019626083.1">
    <property type="nucleotide sequence ID" value="XM_019770524.1"/>
</dbReference>
<dbReference type="PANTHER" id="PTHR13423:SF2">
    <property type="entry name" value="OUT AT FIRST PROTEIN HOMOLOG"/>
    <property type="match status" value="1"/>
</dbReference>
<dbReference type="InterPro" id="IPR026315">
    <property type="entry name" value="Oaf"/>
</dbReference>
<keyword evidence="2" id="KW-1185">Reference proteome</keyword>
<dbReference type="Proteomes" id="UP000515135">
    <property type="component" value="Unplaced"/>
</dbReference>
<dbReference type="KEGG" id="bbel:109471245"/>
<dbReference type="Pfam" id="PF13245">
    <property type="entry name" value="AAA_19"/>
    <property type="match status" value="1"/>
</dbReference>
<dbReference type="AlphaFoldDB" id="A0A6P4YNW2"/>
<proteinExistence type="predicted"/>
<dbReference type="Gene3D" id="3.40.50.300">
    <property type="entry name" value="P-loop containing nucleotide triphosphate hydrolases"/>
    <property type="match status" value="2"/>
</dbReference>
<dbReference type="InterPro" id="IPR027417">
    <property type="entry name" value="P-loop_NTPase"/>
</dbReference>
<feature type="compositionally biased region" description="Basic and acidic residues" evidence="1">
    <location>
        <begin position="1"/>
        <end position="21"/>
    </location>
</feature>
<dbReference type="GeneID" id="109471245"/>
<protein>
    <submittedName>
        <fullName evidence="3">Uncharacterized protein LOC109471245</fullName>
    </submittedName>
</protein>
<accession>A0A6P4YNW2</accession>
<organism evidence="2 3">
    <name type="scientific">Branchiostoma belcheri</name>
    <name type="common">Amphioxus</name>
    <dbReference type="NCBI Taxonomy" id="7741"/>
    <lineage>
        <taxon>Eukaryota</taxon>
        <taxon>Metazoa</taxon>
        <taxon>Chordata</taxon>
        <taxon>Cephalochordata</taxon>
        <taxon>Leptocardii</taxon>
        <taxon>Amphioxiformes</taxon>
        <taxon>Branchiostomatidae</taxon>
        <taxon>Branchiostoma</taxon>
    </lineage>
</organism>
<evidence type="ECO:0000313" key="3">
    <source>
        <dbReference type="RefSeq" id="XP_019626083.1"/>
    </source>
</evidence>
<feature type="region of interest" description="Disordered" evidence="1">
    <location>
        <begin position="611"/>
        <end position="631"/>
    </location>
</feature>
<reference evidence="3" key="1">
    <citation type="submission" date="2025-08" db="UniProtKB">
        <authorList>
            <consortium name="RefSeq"/>
        </authorList>
    </citation>
    <scope>IDENTIFICATION</scope>
    <source>
        <tissue evidence="3">Gonad</tissue>
    </source>
</reference>
<gene>
    <name evidence="3" type="primary">LOC109471245</name>
</gene>
<dbReference type="SUPFAM" id="SSF52540">
    <property type="entry name" value="P-loop containing nucleoside triphosphate hydrolases"/>
    <property type="match status" value="1"/>
</dbReference>
<feature type="region of interest" description="Disordered" evidence="1">
    <location>
        <begin position="1"/>
        <end position="27"/>
    </location>
</feature>
<evidence type="ECO:0000256" key="1">
    <source>
        <dbReference type="SAM" id="MobiDB-lite"/>
    </source>
</evidence>
<dbReference type="OrthoDB" id="6052143at2759"/>
<name>A0A6P4YNW2_BRABE</name>
<dbReference type="PANTHER" id="PTHR13423">
    <property type="entry name" value="OUT AT FIRST"/>
    <property type="match status" value="1"/>
</dbReference>
<sequence>MEIEGARDWNVKHNDGNKEEANGDSQRITCTAQESLRDDRNKKETYSKTVEKYVEKNYPYWLTAFHMVPDIFTTSGKQDDLGKRAGNDAELRVYCRLHELGKDLAKDQNGNPMFIIHSFTVRERNQRGKKIGTVLGEFDFVIVSKKYGLIFLELKASDKFSKSDFDRAKDQIKKSREALSSLLKLPAGVSIAADFGFVMMPNCQRPQNSKEPYKSGCFKEDCQDGKSFRKWWDQNIRDVTPGLGDDTYKSLLCWFIGIRSTVPAMGERVDSTTSDVLQMFDSKQLALLDNIGLPLHQLITGPAGSGKTSILLHKVRALDTHIRKAEKKEKILVLCYNRPLEEKLTKELKECSCVTVRTFDSILHGKPTEDVDLTFDHIFVDEGQDLTGKWRELLEAIQKKSICERKFRWIFFDNHQLVRLGATGLSSDDQDKAIKLNKVYRMTRSVYDQFKKYVYLETMEPQCSIGHNIRGMCIEWDKTKGSDDPKDAKVACNYISERVKRLLDEKVEPNDICVLVRDKETADGIIKILKEDKKIACQDATQSIKNDNPKTIIVESIRRFKGLETKVLILYNPHCPGEDKNAVELLYTAFSRSFCHVIIIAPRTVIDTLQSEDGGKKKQQSPFKQHDKRSPAKTNLVTAVSALEKRFTDEELTGLSSSDINTIQQSLKGMIKAVERSKTPRLENKSLERELASIADLGIVKNRLKEY</sequence>
<evidence type="ECO:0000313" key="2">
    <source>
        <dbReference type="Proteomes" id="UP000515135"/>
    </source>
</evidence>